<dbReference type="AlphaFoldDB" id="A0A2P9APP9"/>
<name>A0A2P9APP9_9HYPH</name>
<organism evidence="2 3">
    <name type="scientific">Mesorhizobium delmotii</name>
    <dbReference type="NCBI Taxonomy" id="1631247"/>
    <lineage>
        <taxon>Bacteria</taxon>
        <taxon>Pseudomonadati</taxon>
        <taxon>Pseudomonadota</taxon>
        <taxon>Alphaproteobacteria</taxon>
        <taxon>Hyphomicrobiales</taxon>
        <taxon>Phyllobacteriaceae</taxon>
        <taxon>Mesorhizobium</taxon>
    </lineage>
</organism>
<evidence type="ECO:0000313" key="3">
    <source>
        <dbReference type="Proteomes" id="UP000245698"/>
    </source>
</evidence>
<feature type="region of interest" description="Disordered" evidence="1">
    <location>
        <begin position="1"/>
        <end position="66"/>
    </location>
</feature>
<gene>
    <name evidence="2" type="ORF">BQ8482_340039</name>
</gene>
<keyword evidence="3" id="KW-1185">Reference proteome</keyword>
<protein>
    <submittedName>
        <fullName evidence="2">Uncharacterized protein</fullName>
    </submittedName>
</protein>
<reference evidence="3" key="1">
    <citation type="submission" date="2016-12" db="EMBL/GenBank/DDBJ databases">
        <authorList>
            <person name="Brunel B."/>
        </authorList>
    </citation>
    <scope>NUCLEOTIDE SEQUENCE [LARGE SCALE GENOMIC DNA]</scope>
</reference>
<proteinExistence type="predicted"/>
<sequence>MTGAGPTRSARHFRRRSPLTRTRCARPRSLRPNSRSPAPRTVSSTRMPTANGTTSSPTAGTARKPKFPTRLVSLLMASRISGFKSWGLTSHALAMIPDMANFSPAGNAHDQEQQRRVLAAQPLYRQAW</sequence>
<feature type="compositionally biased region" description="Polar residues" evidence="1">
    <location>
        <begin position="41"/>
        <end position="59"/>
    </location>
</feature>
<evidence type="ECO:0000256" key="1">
    <source>
        <dbReference type="SAM" id="MobiDB-lite"/>
    </source>
</evidence>
<dbReference type="EMBL" id="FUIG01000042">
    <property type="protein sequence ID" value="SJM33143.1"/>
    <property type="molecule type" value="Genomic_DNA"/>
</dbReference>
<dbReference type="Proteomes" id="UP000245698">
    <property type="component" value="Unassembled WGS sequence"/>
</dbReference>
<evidence type="ECO:0000313" key="2">
    <source>
        <dbReference type="EMBL" id="SJM33143.1"/>
    </source>
</evidence>
<feature type="compositionally biased region" description="Basic residues" evidence="1">
    <location>
        <begin position="9"/>
        <end position="29"/>
    </location>
</feature>
<accession>A0A2P9APP9</accession>
<feature type="compositionally biased region" description="Low complexity" evidence="1">
    <location>
        <begin position="30"/>
        <end position="40"/>
    </location>
</feature>